<evidence type="ECO:0000256" key="9">
    <source>
        <dbReference type="ARBA" id="ARBA00023014"/>
    </source>
</evidence>
<proteinExistence type="predicted"/>
<feature type="domain" description="4Fe-4S ferredoxin-type" evidence="10">
    <location>
        <begin position="59"/>
        <end position="89"/>
    </location>
</feature>
<dbReference type="RefSeq" id="WP_294182714.1">
    <property type="nucleotide sequence ID" value="NZ_JBGFFE010000012.1"/>
</dbReference>
<keyword evidence="12" id="KW-1185">Reference proteome</keyword>
<keyword evidence="7" id="KW-0249">Electron transport</keyword>
<keyword evidence="11" id="KW-0560">Oxidoreductase</keyword>
<evidence type="ECO:0000259" key="10">
    <source>
        <dbReference type="PROSITE" id="PS51379"/>
    </source>
</evidence>
<evidence type="ECO:0000313" key="12">
    <source>
        <dbReference type="Proteomes" id="UP001565220"/>
    </source>
</evidence>
<dbReference type="NCBIfam" id="TIGR02951">
    <property type="entry name" value="DMSO_dmsB"/>
    <property type="match status" value="1"/>
</dbReference>
<evidence type="ECO:0000256" key="2">
    <source>
        <dbReference type="ARBA" id="ARBA00003584"/>
    </source>
</evidence>
<evidence type="ECO:0000256" key="4">
    <source>
        <dbReference type="ARBA" id="ARBA00022485"/>
    </source>
</evidence>
<dbReference type="PANTHER" id="PTHR43177">
    <property type="entry name" value="PROTEIN NRFC"/>
    <property type="match status" value="1"/>
</dbReference>
<dbReference type="PROSITE" id="PS00198">
    <property type="entry name" value="4FE4S_FER_1"/>
    <property type="match status" value="1"/>
</dbReference>
<name>A0ABV4DXA3_9CLOT</name>
<keyword evidence="3" id="KW-0813">Transport</keyword>
<comment type="caution">
    <text evidence="11">The sequence shown here is derived from an EMBL/GenBank/DDBJ whole genome shotgun (WGS) entry which is preliminary data.</text>
</comment>
<evidence type="ECO:0000256" key="7">
    <source>
        <dbReference type="ARBA" id="ARBA00022982"/>
    </source>
</evidence>
<keyword evidence="8" id="KW-0408">Iron</keyword>
<feature type="domain" description="4Fe-4S ferredoxin-type" evidence="10">
    <location>
        <begin position="91"/>
        <end position="120"/>
    </location>
</feature>
<dbReference type="GO" id="GO:0016491">
    <property type="term" value="F:oxidoreductase activity"/>
    <property type="evidence" value="ECO:0007669"/>
    <property type="project" value="UniProtKB-KW"/>
</dbReference>
<keyword evidence="9" id="KW-0411">Iron-sulfur</keyword>
<feature type="domain" description="4Fe-4S ferredoxin-type" evidence="10">
    <location>
        <begin position="5"/>
        <end position="35"/>
    </location>
</feature>
<dbReference type="SUPFAM" id="SSF54862">
    <property type="entry name" value="4Fe-4S ferredoxins"/>
    <property type="match status" value="1"/>
</dbReference>
<dbReference type="InterPro" id="IPR017896">
    <property type="entry name" value="4Fe4S_Fe-S-bd"/>
</dbReference>
<accession>A0ABV4DXA3</accession>
<organism evidence="11 12">
    <name type="scientific">Clostridium lapidicellarium</name>
    <dbReference type="NCBI Taxonomy" id="3240931"/>
    <lineage>
        <taxon>Bacteria</taxon>
        <taxon>Bacillati</taxon>
        <taxon>Bacillota</taxon>
        <taxon>Clostridia</taxon>
        <taxon>Eubacteriales</taxon>
        <taxon>Clostridiaceae</taxon>
        <taxon>Clostridium</taxon>
    </lineage>
</organism>
<evidence type="ECO:0000256" key="5">
    <source>
        <dbReference type="ARBA" id="ARBA00022723"/>
    </source>
</evidence>
<dbReference type="InterPro" id="IPR017900">
    <property type="entry name" value="4Fe4S_Fe_S_CS"/>
</dbReference>
<comment type="function">
    <text evidence="2">Electron transfer subunit of the terminal reductase during anaerobic growth on various sulfoxide and N-oxide compounds.</text>
</comment>
<protein>
    <submittedName>
        <fullName evidence="11">DMSO/selenate family reductase complex B subunit</fullName>
        <ecNumber evidence="11">1.8.5.3</ecNumber>
    </submittedName>
</protein>
<evidence type="ECO:0000313" key="11">
    <source>
        <dbReference type="EMBL" id="MEY8763870.1"/>
    </source>
</evidence>
<dbReference type="CDD" id="cd16371">
    <property type="entry name" value="DMSOR_beta_like"/>
    <property type="match status" value="1"/>
</dbReference>
<dbReference type="EC" id="1.8.5.3" evidence="11"/>
<evidence type="ECO:0000256" key="8">
    <source>
        <dbReference type="ARBA" id="ARBA00023004"/>
    </source>
</evidence>
<dbReference type="PANTHER" id="PTHR43177:SF5">
    <property type="entry name" value="ANAEROBIC DIMETHYL SULFOXIDE REDUCTASE CHAIN B-RELATED"/>
    <property type="match status" value="1"/>
</dbReference>
<dbReference type="InterPro" id="IPR014297">
    <property type="entry name" value="DMSO_DmsB"/>
</dbReference>
<dbReference type="Proteomes" id="UP001565220">
    <property type="component" value="Unassembled WGS sequence"/>
</dbReference>
<evidence type="ECO:0000256" key="3">
    <source>
        <dbReference type="ARBA" id="ARBA00022448"/>
    </source>
</evidence>
<dbReference type="Gene3D" id="3.30.70.20">
    <property type="match status" value="2"/>
</dbReference>
<dbReference type="Pfam" id="PF12800">
    <property type="entry name" value="Fer4_4"/>
    <property type="match status" value="1"/>
</dbReference>
<dbReference type="PROSITE" id="PS51379">
    <property type="entry name" value="4FE4S_FER_2"/>
    <property type="match status" value="3"/>
</dbReference>
<gene>
    <name evidence="11" type="ORF">AB8S09_09500</name>
</gene>
<reference evidence="11 12" key="1">
    <citation type="submission" date="2024-08" db="EMBL/GenBank/DDBJ databases">
        <title>Clostridium lapicellarii sp. nov., and Clostridium renhuaiense sp. nov., two species isolated from the mud in a fermentation cellar used for producing sauce-flavour Chinese liquors.</title>
        <authorList>
            <person name="Yang F."/>
            <person name="Wang H."/>
            <person name="Chen L.Q."/>
            <person name="Zhou N."/>
            <person name="Lu J.J."/>
            <person name="Pu X.X."/>
            <person name="Wan B."/>
            <person name="Wang L."/>
            <person name="Liu S.J."/>
        </authorList>
    </citation>
    <scope>NUCLEOTIDE SEQUENCE [LARGE SCALE GENOMIC DNA]</scope>
    <source>
        <strain evidence="11 12">MT-113</strain>
    </source>
</reference>
<evidence type="ECO:0000256" key="1">
    <source>
        <dbReference type="ARBA" id="ARBA00001966"/>
    </source>
</evidence>
<dbReference type="Pfam" id="PF13247">
    <property type="entry name" value="Fer4_11"/>
    <property type="match status" value="1"/>
</dbReference>
<dbReference type="InterPro" id="IPR050954">
    <property type="entry name" value="ET_IronSulfur_Cluster-Binding"/>
</dbReference>
<dbReference type="EMBL" id="JBGFFE010000012">
    <property type="protein sequence ID" value="MEY8763870.1"/>
    <property type="molecule type" value="Genomic_DNA"/>
</dbReference>
<keyword evidence="6" id="KW-0677">Repeat</keyword>
<keyword evidence="5" id="KW-0479">Metal-binding</keyword>
<evidence type="ECO:0000256" key="6">
    <source>
        <dbReference type="ARBA" id="ARBA00022737"/>
    </source>
</evidence>
<comment type="cofactor">
    <cofactor evidence="1">
        <name>[4Fe-4S] cluster</name>
        <dbReference type="ChEBI" id="CHEBI:49883"/>
    </cofactor>
</comment>
<sequence>MCGQLAFYFEQKSCTGCSTCSIACKDKNNLEVGQNFRKVYEVSGGNYKKRGSAVFPQVYAFWVSISCNHCLDPACMKSCPTGAIRKRKRDGIVYICEEKCTGCRRCIKSCPYKAPQYDERIKKVRKCDFCMDLLDEGKEPACVAACPMRALKYGPLQLIRERYGKVNEVQGMPGSHITEPALVISPHRDAVKK</sequence>
<keyword evidence="4" id="KW-0004">4Fe-4S</keyword>